<proteinExistence type="predicted"/>
<evidence type="ECO:0000313" key="2">
    <source>
        <dbReference type="Proteomes" id="UP000490800"/>
    </source>
</evidence>
<dbReference type="EMBL" id="RHLK01000018">
    <property type="protein sequence ID" value="MVP02145.1"/>
    <property type="molecule type" value="Genomic_DNA"/>
</dbReference>
<dbReference type="Proteomes" id="UP000490800">
    <property type="component" value="Unassembled WGS sequence"/>
</dbReference>
<accession>A0A7X3FM22</accession>
<keyword evidence="2" id="KW-1185">Reference proteome</keyword>
<comment type="caution">
    <text evidence="1">The sequence shown here is derived from an EMBL/GenBank/DDBJ whole genome shotgun (WGS) entry which is preliminary data.</text>
</comment>
<protein>
    <recommendedName>
        <fullName evidence="3">Antitoxin VbhA domain-containing protein</fullName>
    </recommendedName>
</protein>
<gene>
    <name evidence="1" type="ORF">EDM21_21935</name>
</gene>
<reference evidence="1 2" key="1">
    <citation type="journal article" date="2019" name="Microorganisms">
        <title>Paenibacillus lutrae sp. nov., A Chitinolytic Species Isolated from A River Otter in Castril Natural Park, Granada, Spain.</title>
        <authorList>
            <person name="Rodriguez M."/>
            <person name="Reina J.C."/>
            <person name="Bejar V."/>
            <person name="Llamas I."/>
        </authorList>
    </citation>
    <scope>NUCLEOTIDE SEQUENCE [LARGE SCALE GENOMIC DNA]</scope>
    <source>
        <strain evidence="1 2">N10</strain>
    </source>
</reference>
<dbReference type="OrthoDB" id="2972137at2"/>
<organism evidence="1 2">
    <name type="scientific">Paenibacillus lutrae</name>
    <dbReference type="NCBI Taxonomy" id="2078573"/>
    <lineage>
        <taxon>Bacteria</taxon>
        <taxon>Bacillati</taxon>
        <taxon>Bacillota</taxon>
        <taxon>Bacilli</taxon>
        <taxon>Bacillales</taxon>
        <taxon>Paenibacillaceae</taxon>
        <taxon>Paenibacillus</taxon>
    </lineage>
</organism>
<evidence type="ECO:0008006" key="3">
    <source>
        <dbReference type="Google" id="ProtNLM"/>
    </source>
</evidence>
<dbReference type="RefSeq" id="WP_157338573.1">
    <property type="nucleotide sequence ID" value="NZ_RHLK01000018.1"/>
</dbReference>
<sequence>MRKLNSNDASVALKNAEASLAIEDEGLAANERDLIMRQLTGEISLGEFLKQARELSRNGI</sequence>
<dbReference type="AlphaFoldDB" id="A0A7X3FM22"/>
<name>A0A7X3FM22_9BACL</name>
<evidence type="ECO:0000313" key="1">
    <source>
        <dbReference type="EMBL" id="MVP02145.1"/>
    </source>
</evidence>